<dbReference type="Gene3D" id="2.160.20.10">
    <property type="entry name" value="Single-stranded right-handed beta-helix, Pectin lyase-like"/>
    <property type="match status" value="1"/>
</dbReference>
<dbReference type="RefSeq" id="WP_336587590.1">
    <property type="nucleotide sequence ID" value="NZ_JBBAXC010000011.1"/>
</dbReference>
<keyword evidence="1" id="KW-0812">Transmembrane</keyword>
<keyword evidence="1" id="KW-0472">Membrane</keyword>
<evidence type="ECO:0000256" key="1">
    <source>
        <dbReference type="SAM" id="Phobius"/>
    </source>
</evidence>
<name>A0ABU8HFV6_9BACI</name>
<dbReference type="InterPro" id="IPR012334">
    <property type="entry name" value="Pectin_lyas_fold"/>
</dbReference>
<comment type="caution">
    <text evidence="3">The sequence shown here is derived from an EMBL/GenBank/DDBJ whole genome shotgun (WGS) entry which is preliminary data.</text>
</comment>
<evidence type="ECO:0000313" key="3">
    <source>
        <dbReference type="EMBL" id="MEI5908150.1"/>
    </source>
</evidence>
<dbReference type="InterPro" id="IPR007742">
    <property type="entry name" value="NosD_dom"/>
</dbReference>
<evidence type="ECO:0000259" key="2">
    <source>
        <dbReference type="Pfam" id="PF05048"/>
    </source>
</evidence>
<dbReference type="SUPFAM" id="SSF51126">
    <property type="entry name" value="Pectin lyase-like"/>
    <property type="match status" value="1"/>
</dbReference>
<organism evidence="3 4">
    <name type="scientific">Bacillus spongiae</name>
    <dbReference type="NCBI Taxonomy" id="2683610"/>
    <lineage>
        <taxon>Bacteria</taxon>
        <taxon>Bacillati</taxon>
        <taxon>Bacillota</taxon>
        <taxon>Bacilli</taxon>
        <taxon>Bacillales</taxon>
        <taxon>Bacillaceae</taxon>
        <taxon>Bacillus</taxon>
    </lineage>
</organism>
<dbReference type="InterPro" id="IPR011050">
    <property type="entry name" value="Pectin_lyase_fold/virulence"/>
</dbReference>
<sequence length="264" mass="28717">MVQDSNPKGFQAILIMSTLLFLLGLTVLISIIHSKKTIVVPDDVMTIQGAVHVANHGDTILVKAEGGPYEENIEVNNKNIRLVGIGKEKVILSGSMIGGKGIVMNTSSMVLKNFNIQSFSTGIELNSGKDNIIIHNAMNNEESDIIFINSSDNIIKNNRTERANVSIILLESNDNIIHQNTLNTHTQVGMFIDESDSNLVIKNKLNDIGEIGLVLNFDTSDNKIIANTIIGSGIFDIADFGVNNIFNNNKCNLSNPPGLCNETK</sequence>
<protein>
    <submittedName>
        <fullName evidence="3">NosD domain-containing protein</fullName>
    </submittedName>
</protein>
<keyword evidence="1" id="KW-1133">Transmembrane helix</keyword>
<feature type="transmembrane region" description="Helical" evidence="1">
    <location>
        <begin position="12"/>
        <end position="32"/>
    </location>
</feature>
<dbReference type="Proteomes" id="UP001312865">
    <property type="component" value="Unassembled WGS sequence"/>
</dbReference>
<dbReference type="EMBL" id="JBBAXC010000011">
    <property type="protein sequence ID" value="MEI5908150.1"/>
    <property type="molecule type" value="Genomic_DNA"/>
</dbReference>
<accession>A0ABU8HFV6</accession>
<proteinExistence type="predicted"/>
<keyword evidence="4" id="KW-1185">Reference proteome</keyword>
<evidence type="ECO:0000313" key="4">
    <source>
        <dbReference type="Proteomes" id="UP001312865"/>
    </source>
</evidence>
<gene>
    <name evidence="3" type="ORF">WAK64_13910</name>
</gene>
<feature type="domain" description="Periplasmic copper-binding protein NosD beta helix" evidence="2">
    <location>
        <begin position="98"/>
        <end position="249"/>
    </location>
</feature>
<dbReference type="Pfam" id="PF05048">
    <property type="entry name" value="NosD"/>
    <property type="match status" value="1"/>
</dbReference>
<reference evidence="3 4" key="1">
    <citation type="journal article" date="2018" name="J. Microbiol.">
        <title>Bacillus spongiae sp. nov., isolated from sponge of Jeju Island.</title>
        <authorList>
            <person name="Lee G.E."/>
            <person name="Im W.T."/>
            <person name="Park J.S."/>
        </authorList>
    </citation>
    <scope>NUCLEOTIDE SEQUENCE [LARGE SCALE GENOMIC DNA]</scope>
    <source>
        <strain evidence="3 4">135PIL107-10</strain>
    </source>
</reference>